<feature type="chain" id="PRO_5022983088" evidence="1">
    <location>
        <begin position="21"/>
        <end position="62"/>
    </location>
</feature>
<proteinExistence type="predicted"/>
<gene>
    <name evidence="2" type="ORF">E3A20_06580</name>
</gene>
<dbReference type="AlphaFoldDB" id="A0A5C6M8U5"/>
<evidence type="ECO:0000313" key="2">
    <source>
        <dbReference type="EMBL" id="TWW10495.1"/>
    </source>
</evidence>
<name>A0A5C6M8U5_9PLAN</name>
<keyword evidence="3" id="KW-1185">Reference proteome</keyword>
<evidence type="ECO:0000313" key="3">
    <source>
        <dbReference type="Proteomes" id="UP000321083"/>
    </source>
</evidence>
<accession>A0A5C6M8U5</accession>
<reference evidence="2 3" key="1">
    <citation type="submission" date="2019-08" db="EMBL/GenBank/DDBJ databases">
        <title>100 year-old enigma solved: identification of Planctomyces bekefii, the type genus and species of the phylum Planctomycetes.</title>
        <authorList>
            <person name="Svetlana D.N."/>
            <person name="Overmann J."/>
        </authorList>
    </citation>
    <scope>NUCLEOTIDE SEQUENCE [LARGE SCALE GENOMIC DNA]</scope>
    <source>
        <strain evidence="2">Phe10_nw2017</strain>
    </source>
</reference>
<comment type="caution">
    <text evidence="2">The sequence shown here is derived from an EMBL/GenBank/DDBJ whole genome shotgun (WGS) entry which is preliminary data.</text>
</comment>
<feature type="signal peptide" evidence="1">
    <location>
        <begin position="1"/>
        <end position="20"/>
    </location>
</feature>
<protein>
    <submittedName>
        <fullName evidence="2">Uncharacterized protein</fullName>
    </submittedName>
</protein>
<keyword evidence="1" id="KW-0732">Signal</keyword>
<organism evidence="2 3">
    <name type="scientific">Planctomyces bekefii</name>
    <dbReference type="NCBI Taxonomy" id="1653850"/>
    <lineage>
        <taxon>Bacteria</taxon>
        <taxon>Pseudomonadati</taxon>
        <taxon>Planctomycetota</taxon>
        <taxon>Planctomycetia</taxon>
        <taxon>Planctomycetales</taxon>
        <taxon>Planctomycetaceae</taxon>
        <taxon>Planctomyces</taxon>
    </lineage>
</organism>
<reference evidence="2 3" key="2">
    <citation type="submission" date="2019-08" db="EMBL/GenBank/DDBJ databases">
        <authorList>
            <person name="Henke P."/>
        </authorList>
    </citation>
    <scope>NUCLEOTIDE SEQUENCE [LARGE SCALE GENOMIC DNA]</scope>
    <source>
        <strain evidence="2">Phe10_nw2017</strain>
    </source>
</reference>
<dbReference type="Proteomes" id="UP000321083">
    <property type="component" value="Unassembled WGS sequence"/>
</dbReference>
<sequence>MSRLGAILLFSLGLSTNSYALNCQQVRQLVGVYFKMHFSNREFNDELSRRTLDSLIKSWDPG</sequence>
<evidence type="ECO:0000256" key="1">
    <source>
        <dbReference type="SAM" id="SignalP"/>
    </source>
</evidence>
<dbReference type="EMBL" id="SRHE01000088">
    <property type="protein sequence ID" value="TWW10495.1"/>
    <property type="molecule type" value="Genomic_DNA"/>
</dbReference>